<evidence type="ECO:0000256" key="5">
    <source>
        <dbReference type="ARBA" id="ARBA00022670"/>
    </source>
</evidence>
<keyword evidence="8" id="KW-0378">Hydrolase</keyword>
<protein>
    <submittedName>
        <fullName evidence="14">Site-2 protease family protein</fullName>
    </submittedName>
</protein>
<feature type="transmembrane region" description="Helical" evidence="13">
    <location>
        <begin position="54"/>
        <end position="74"/>
    </location>
</feature>
<evidence type="ECO:0000256" key="13">
    <source>
        <dbReference type="SAM" id="Phobius"/>
    </source>
</evidence>
<evidence type="ECO:0000256" key="10">
    <source>
        <dbReference type="ARBA" id="ARBA00022989"/>
    </source>
</evidence>
<feature type="transmembrane region" description="Helical" evidence="13">
    <location>
        <begin position="182"/>
        <end position="201"/>
    </location>
</feature>
<feature type="transmembrane region" description="Helical" evidence="13">
    <location>
        <begin position="12"/>
        <end position="33"/>
    </location>
</feature>
<keyword evidence="4" id="KW-1003">Cell membrane</keyword>
<dbReference type="Proteomes" id="UP000503004">
    <property type="component" value="Chromosome"/>
</dbReference>
<comment type="subcellular location">
    <subcellularLocation>
        <location evidence="2">Cell membrane</location>
        <topology evidence="2">Multi-pass membrane protein</topology>
    </subcellularLocation>
</comment>
<keyword evidence="10 13" id="KW-1133">Transmembrane helix</keyword>
<organism evidence="14 15">
    <name type="scientific">Methylococcus geothermalis</name>
    <dbReference type="NCBI Taxonomy" id="2681310"/>
    <lineage>
        <taxon>Bacteria</taxon>
        <taxon>Pseudomonadati</taxon>
        <taxon>Pseudomonadota</taxon>
        <taxon>Gammaproteobacteria</taxon>
        <taxon>Methylococcales</taxon>
        <taxon>Methylococcaceae</taxon>
        <taxon>Methylococcus</taxon>
    </lineage>
</organism>
<dbReference type="PANTHER" id="PTHR35864">
    <property type="entry name" value="ZINC METALLOPROTEASE MJ0611-RELATED"/>
    <property type="match status" value="1"/>
</dbReference>
<evidence type="ECO:0000256" key="7">
    <source>
        <dbReference type="ARBA" id="ARBA00022723"/>
    </source>
</evidence>
<evidence type="ECO:0000256" key="11">
    <source>
        <dbReference type="ARBA" id="ARBA00023049"/>
    </source>
</evidence>
<dbReference type="CDD" id="cd06158">
    <property type="entry name" value="S2P-M50_like_1"/>
    <property type="match status" value="1"/>
</dbReference>
<evidence type="ECO:0000256" key="12">
    <source>
        <dbReference type="ARBA" id="ARBA00023136"/>
    </source>
</evidence>
<keyword evidence="12 13" id="KW-0472">Membrane</keyword>
<feature type="transmembrane region" description="Helical" evidence="13">
    <location>
        <begin position="94"/>
        <end position="116"/>
    </location>
</feature>
<dbReference type="KEGG" id="metu:GNH96_06340"/>
<sequence length="221" mass="23988">MDDLTLVQRFSVWLLPVLFAITLHEVAHGWIASRLGDNTAKSLGRLSLNPLRHIDPVGTVLVPGLLLAFGGFIFGWAKPVPVDWGRLRHPRRDMALVAVAGPGANLIMALGWAILLRLAMELPESLDYMALPLGLMGKAGVTINSVLMVLNLLPIPPLDGSRVVSTLLPLRAAIQYSRIEPYGFWILLILIYTDILGRIMVGPLLLVQHLVYTVVGLGGGA</sequence>
<dbReference type="InterPro" id="IPR044537">
    <property type="entry name" value="Rip2-like"/>
</dbReference>
<proteinExistence type="inferred from homology"/>
<name>A0A858Q734_9GAMM</name>
<keyword evidence="5 14" id="KW-0645">Protease</keyword>
<feature type="transmembrane region" description="Helical" evidence="13">
    <location>
        <begin position="128"/>
        <end position="153"/>
    </location>
</feature>
<dbReference type="GO" id="GO:0008237">
    <property type="term" value="F:metallopeptidase activity"/>
    <property type="evidence" value="ECO:0007669"/>
    <property type="project" value="UniProtKB-KW"/>
</dbReference>
<evidence type="ECO:0000256" key="3">
    <source>
        <dbReference type="ARBA" id="ARBA00007931"/>
    </source>
</evidence>
<evidence type="ECO:0000256" key="1">
    <source>
        <dbReference type="ARBA" id="ARBA00001947"/>
    </source>
</evidence>
<dbReference type="RefSeq" id="WP_169602908.1">
    <property type="nucleotide sequence ID" value="NZ_CP046565.1"/>
</dbReference>
<dbReference type="AlphaFoldDB" id="A0A858Q734"/>
<keyword evidence="7" id="KW-0479">Metal-binding</keyword>
<evidence type="ECO:0000256" key="6">
    <source>
        <dbReference type="ARBA" id="ARBA00022692"/>
    </source>
</evidence>
<evidence type="ECO:0000256" key="2">
    <source>
        <dbReference type="ARBA" id="ARBA00004651"/>
    </source>
</evidence>
<evidence type="ECO:0000256" key="8">
    <source>
        <dbReference type="ARBA" id="ARBA00022801"/>
    </source>
</evidence>
<keyword evidence="9" id="KW-0862">Zinc</keyword>
<dbReference type="GO" id="GO:0005886">
    <property type="term" value="C:plasma membrane"/>
    <property type="evidence" value="ECO:0007669"/>
    <property type="project" value="UniProtKB-SubCell"/>
</dbReference>
<reference evidence="15" key="1">
    <citation type="submission" date="2019-12" db="EMBL/GenBank/DDBJ databases">
        <authorList>
            <person name="Awala S.I."/>
            <person name="Rhee S.K."/>
        </authorList>
    </citation>
    <scope>NUCLEOTIDE SEQUENCE [LARGE SCALE GENOMIC DNA]</scope>
    <source>
        <strain evidence="15">IM1</strain>
    </source>
</reference>
<evidence type="ECO:0000256" key="9">
    <source>
        <dbReference type="ARBA" id="ARBA00022833"/>
    </source>
</evidence>
<evidence type="ECO:0000256" key="4">
    <source>
        <dbReference type="ARBA" id="ARBA00022475"/>
    </source>
</evidence>
<keyword evidence="11" id="KW-0482">Metalloprotease</keyword>
<dbReference type="GO" id="GO:0006508">
    <property type="term" value="P:proteolysis"/>
    <property type="evidence" value="ECO:0007669"/>
    <property type="project" value="UniProtKB-KW"/>
</dbReference>
<comment type="cofactor">
    <cofactor evidence="1">
        <name>Zn(2+)</name>
        <dbReference type="ChEBI" id="CHEBI:29105"/>
    </cofactor>
</comment>
<keyword evidence="15" id="KW-1185">Reference proteome</keyword>
<evidence type="ECO:0000313" key="15">
    <source>
        <dbReference type="Proteomes" id="UP000503004"/>
    </source>
</evidence>
<evidence type="ECO:0000313" key="14">
    <source>
        <dbReference type="EMBL" id="QJD29623.1"/>
    </source>
</evidence>
<dbReference type="PANTHER" id="PTHR35864:SF1">
    <property type="entry name" value="ZINC METALLOPROTEASE YWHC-RELATED"/>
    <property type="match status" value="1"/>
</dbReference>
<accession>A0A858Q734</accession>
<keyword evidence="6 13" id="KW-0812">Transmembrane</keyword>
<gene>
    <name evidence="14" type="ORF">GNH96_06340</name>
</gene>
<dbReference type="InterPro" id="IPR052348">
    <property type="entry name" value="Metallopeptidase_M50B"/>
</dbReference>
<comment type="similarity">
    <text evidence="3">Belongs to the peptidase M50B family.</text>
</comment>
<dbReference type="EMBL" id="CP046565">
    <property type="protein sequence ID" value="QJD29623.1"/>
    <property type="molecule type" value="Genomic_DNA"/>
</dbReference>
<dbReference type="GO" id="GO:0046872">
    <property type="term" value="F:metal ion binding"/>
    <property type="evidence" value="ECO:0007669"/>
    <property type="project" value="UniProtKB-KW"/>
</dbReference>